<dbReference type="PaxDb" id="65489-OBART02G18780.1"/>
<dbReference type="Proteomes" id="UP000026960">
    <property type="component" value="Chromosome 2"/>
</dbReference>
<accession>A0A0D3F5V2</accession>
<dbReference type="EnsemblPlants" id="OBART02G18780.1">
    <property type="protein sequence ID" value="OBART02G18780.1"/>
    <property type="gene ID" value="OBART02G18780"/>
</dbReference>
<feature type="region of interest" description="Disordered" evidence="1">
    <location>
        <begin position="1"/>
        <end position="25"/>
    </location>
</feature>
<sequence>MAVLTSTITYSSGQKNPSHGADTLGFLAELASSSPDKPPASSPDETAATAAAAALGQRKKLLLPSSMSFSSGLKPTLKKTRQPFPIRGGALAVAGAGNEGD</sequence>
<dbReference type="Gramene" id="OBART02G18780.1">
    <property type="protein sequence ID" value="OBART02G18780.1"/>
    <property type="gene ID" value="OBART02G18780"/>
</dbReference>
<protein>
    <submittedName>
        <fullName evidence="2">Uncharacterized protein</fullName>
    </submittedName>
</protein>
<evidence type="ECO:0000256" key="1">
    <source>
        <dbReference type="SAM" id="MobiDB-lite"/>
    </source>
</evidence>
<reference evidence="2" key="2">
    <citation type="submission" date="2015-03" db="UniProtKB">
        <authorList>
            <consortium name="EnsemblPlants"/>
        </authorList>
    </citation>
    <scope>IDENTIFICATION</scope>
</reference>
<organism evidence="2">
    <name type="scientific">Oryza barthii</name>
    <dbReference type="NCBI Taxonomy" id="65489"/>
    <lineage>
        <taxon>Eukaryota</taxon>
        <taxon>Viridiplantae</taxon>
        <taxon>Streptophyta</taxon>
        <taxon>Embryophyta</taxon>
        <taxon>Tracheophyta</taxon>
        <taxon>Spermatophyta</taxon>
        <taxon>Magnoliopsida</taxon>
        <taxon>Liliopsida</taxon>
        <taxon>Poales</taxon>
        <taxon>Poaceae</taxon>
        <taxon>BOP clade</taxon>
        <taxon>Oryzoideae</taxon>
        <taxon>Oryzeae</taxon>
        <taxon>Oryzinae</taxon>
        <taxon>Oryza</taxon>
    </lineage>
</organism>
<dbReference type="AlphaFoldDB" id="A0A0D3F5V2"/>
<evidence type="ECO:0000313" key="3">
    <source>
        <dbReference type="Proteomes" id="UP000026960"/>
    </source>
</evidence>
<reference evidence="2" key="1">
    <citation type="journal article" date="2009" name="Rice">
        <title>De Novo Next Generation Sequencing of Plant Genomes.</title>
        <authorList>
            <person name="Rounsley S."/>
            <person name="Marri P.R."/>
            <person name="Yu Y."/>
            <person name="He R."/>
            <person name="Sisneros N."/>
            <person name="Goicoechea J.L."/>
            <person name="Lee S.J."/>
            <person name="Angelova A."/>
            <person name="Kudrna D."/>
            <person name="Luo M."/>
            <person name="Affourtit J."/>
            <person name="Desany B."/>
            <person name="Knight J."/>
            <person name="Niazi F."/>
            <person name="Egholm M."/>
            <person name="Wing R.A."/>
        </authorList>
    </citation>
    <scope>NUCLEOTIDE SEQUENCE [LARGE SCALE GENOMIC DNA]</scope>
    <source>
        <strain evidence="2">cv. IRGC 105608</strain>
    </source>
</reference>
<feature type="region of interest" description="Disordered" evidence="1">
    <location>
        <begin position="31"/>
        <end position="50"/>
    </location>
</feature>
<proteinExistence type="predicted"/>
<feature type="region of interest" description="Disordered" evidence="1">
    <location>
        <begin position="67"/>
        <end position="101"/>
    </location>
</feature>
<dbReference type="HOGENOM" id="CLU_2296317_0_0_1"/>
<name>A0A0D3F5V2_9ORYZ</name>
<keyword evidence="3" id="KW-1185">Reference proteome</keyword>
<evidence type="ECO:0000313" key="2">
    <source>
        <dbReference type="EnsemblPlants" id="OBART02G18780.1"/>
    </source>
</evidence>
<feature type="compositionally biased region" description="Polar residues" evidence="1">
    <location>
        <begin position="1"/>
        <end position="17"/>
    </location>
</feature>